<name>A0ABY7BWI8_9HYPH</name>
<feature type="transmembrane region" description="Helical" evidence="7">
    <location>
        <begin position="20"/>
        <end position="43"/>
    </location>
</feature>
<feature type="transmembrane region" description="Helical" evidence="7">
    <location>
        <begin position="120"/>
        <end position="148"/>
    </location>
</feature>
<dbReference type="EMBL" id="CP114029">
    <property type="protein sequence ID" value="WAP68191.1"/>
    <property type="molecule type" value="Genomic_DNA"/>
</dbReference>
<evidence type="ECO:0000256" key="1">
    <source>
        <dbReference type="ARBA" id="ARBA00004651"/>
    </source>
</evidence>
<dbReference type="PIRSF" id="PIRSF035875">
    <property type="entry name" value="RNase_BN"/>
    <property type="match status" value="1"/>
</dbReference>
<proteinExistence type="predicted"/>
<dbReference type="Proteomes" id="UP001164020">
    <property type="component" value="Chromosome"/>
</dbReference>
<organism evidence="8 9">
    <name type="scientific">Jiella pelagia</name>
    <dbReference type="NCBI Taxonomy" id="2986949"/>
    <lineage>
        <taxon>Bacteria</taxon>
        <taxon>Pseudomonadati</taxon>
        <taxon>Pseudomonadota</taxon>
        <taxon>Alphaproteobacteria</taxon>
        <taxon>Hyphomicrobiales</taxon>
        <taxon>Aurantimonadaceae</taxon>
        <taxon>Jiella</taxon>
    </lineage>
</organism>
<evidence type="ECO:0000256" key="7">
    <source>
        <dbReference type="SAM" id="Phobius"/>
    </source>
</evidence>
<reference evidence="8" key="1">
    <citation type="submission" date="2022-12" db="EMBL/GenBank/DDBJ databases">
        <title>Jiella pelagia sp. nov., isolated from phosphonate enriched culture of Northwest Pacific surface seawater.</title>
        <authorList>
            <person name="Shin D.Y."/>
            <person name="Hwang C.Y."/>
        </authorList>
    </citation>
    <scope>NUCLEOTIDE SEQUENCE</scope>
    <source>
        <strain evidence="8">HL-NP1</strain>
    </source>
</reference>
<keyword evidence="4 7" id="KW-1133">Transmembrane helix</keyword>
<sequence length="304" mass="31964">MGRAYAEIGDDRVLLTAAGVTFYLLLAFVPGLTALVSVIGLFADPATLEDSLTTLQGVVPSGALDILSEQITRIADQGQAALGFAFVMSLLVALWSANAGMKALFEAMNIAYDEKEGRGFVRLTLTTLFFTVCALLGVVLLIGVTVVMPAVLQSVGLGQGVEWLIRGLSYAGVLVLASIAAAALYRWGPDRADAQWKWITPGMALAVVVVVAVSVLFTWYVANFGSYNETYGSLGALIGLLTWMWISVTILVVGAEFNAEMEHQTAVDTTTSPAQPLGARGADMADHVAGTSPPDFPSPSSARG</sequence>
<feature type="region of interest" description="Disordered" evidence="6">
    <location>
        <begin position="264"/>
        <end position="304"/>
    </location>
</feature>
<evidence type="ECO:0000313" key="8">
    <source>
        <dbReference type="EMBL" id="WAP68191.1"/>
    </source>
</evidence>
<feature type="transmembrane region" description="Helical" evidence="7">
    <location>
        <begin position="234"/>
        <end position="255"/>
    </location>
</feature>
<evidence type="ECO:0000256" key="6">
    <source>
        <dbReference type="SAM" id="MobiDB-lite"/>
    </source>
</evidence>
<evidence type="ECO:0000256" key="3">
    <source>
        <dbReference type="ARBA" id="ARBA00022692"/>
    </source>
</evidence>
<dbReference type="NCBIfam" id="TIGR00765">
    <property type="entry name" value="yihY_not_rbn"/>
    <property type="match status" value="1"/>
</dbReference>
<accession>A0ABY7BWI8</accession>
<keyword evidence="3 7" id="KW-0812">Transmembrane</keyword>
<dbReference type="Pfam" id="PF03631">
    <property type="entry name" value="Virul_fac_BrkB"/>
    <property type="match status" value="1"/>
</dbReference>
<evidence type="ECO:0000256" key="5">
    <source>
        <dbReference type="ARBA" id="ARBA00023136"/>
    </source>
</evidence>
<keyword evidence="5 7" id="KW-0472">Membrane</keyword>
<feature type="transmembrane region" description="Helical" evidence="7">
    <location>
        <begin position="199"/>
        <end position="222"/>
    </location>
</feature>
<dbReference type="RefSeq" id="WP_268880664.1">
    <property type="nucleotide sequence ID" value="NZ_CP114029.1"/>
</dbReference>
<protein>
    <submittedName>
        <fullName evidence="8">YihY/virulence factor BrkB family protein</fullName>
    </submittedName>
</protein>
<evidence type="ECO:0000313" key="9">
    <source>
        <dbReference type="Proteomes" id="UP001164020"/>
    </source>
</evidence>
<evidence type="ECO:0000256" key="2">
    <source>
        <dbReference type="ARBA" id="ARBA00022475"/>
    </source>
</evidence>
<dbReference type="PANTHER" id="PTHR30213:SF0">
    <property type="entry name" value="UPF0761 MEMBRANE PROTEIN YIHY"/>
    <property type="match status" value="1"/>
</dbReference>
<evidence type="ECO:0000256" key="4">
    <source>
        <dbReference type="ARBA" id="ARBA00022989"/>
    </source>
</evidence>
<keyword evidence="2" id="KW-1003">Cell membrane</keyword>
<gene>
    <name evidence="8" type="ORF">OH818_22910</name>
</gene>
<comment type="subcellular location">
    <subcellularLocation>
        <location evidence="1">Cell membrane</location>
        <topology evidence="1">Multi-pass membrane protein</topology>
    </subcellularLocation>
</comment>
<dbReference type="InterPro" id="IPR017039">
    <property type="entry name" value="Virul_fac_BrkB"/>
</dbReference>
<feature type="transmembrane region" description="Helical" evidence="7">
    <location>
        <begin position="80"/>
        <end position="99"/>
    </location>
</feature>
<dbReference type="PANTHER" id="PTHR30213">
    <property type="entry name" value="INNER MEMBRANE PROTEIN YHJD"/>
    <property type="match status" value="1"/>
</dbReference>
<keyword evidence="9" id="KW-1185">Reference proteome</keyword>
<feature type="transmembrane region" description="Helical" evidence="7">
    <location>
        <begin position="168"/>
        <end position="187"/>
    </location>
</feature>